<dbReference type="EMBL" id="GL573265">
    <property type="protein sequence ID" value="ELR10705.1"/>
    <property type="molecule type" value="Genomic_DNA"/>
</dbReference>
<evidence type="ECO:0000313" key="2">
    <source>
        <dbReference type="Proteomes" id="UP000011064"/>
    </source>
</evidence>
<keyword evidence="2" id="KW-1185">Reference proteome</keyword>
<gene>
    <name evidence="1" type="ORF">GMDG_04966</name>
</gene>
<dbReference type="STRING" id="658429.L8GBW6"/>
<accession>L8GBW6</accession>
<dbReference type="PANTHER" id="PTHR34315:SF1">
    <property type="entry name" value="INTRADIOL RING-CLEAVAGE DIOXYGENASES DOMAIN-CONTAINING PROTEIN-RELATED"/>
    <property type="match status" value="1"/>
</dbReference>
<name>L8GBW6_PSED2</name>
<dbReference type="GO" id="GO:0005506">
    <property type="term" value="F:iron ion binding"/>
    <property type="evidence" value="ECO:0007669"/>
    <property type="project" value="InterPro"/>
</dbReference>
<proteinExistence type="predicted"/>
<dbReference type="GO" id="GO:0016702">
    <property type="term" value="F:oxidoreductase activity, acting on single donors with incorporation of molecular oxygen, incorporation of two atoms of oxygen"/>
    <property type="evidence" value="ECO:0007669"/>
    <property type="project" value="InterPro"/>
</dbReference>
<dbReference type="SUPFAM" id="SSF49482">
    <property type="entry name" value="Aromatic compound dioxygenase"/>
    <property type="match status" value="1"/>
</dbReference>
<reference evidence="2" key="1">
    <citation type="submission" date="2010-09" db="EMBL/GenBank/DDBJ databases">
        <title>The genome sequence of Geomyces destructans 20631-21.</title>
        <authorList>
            <consortium name="The Broad Institute Genome Sequencing Platform"/>
            <person name="Cuomo C.A."/>
            <person name="Blehert D.S."/>
            <person name="Lorch J.M."/>
            <person name="Young S.K."/>
            <person name="Zeng Q."/>
            <person name="Gargeya S."/>
            <person name="Fitzgerald M."/>
            <person name="Haas B."/>
            <person name="Abouelleil A."/>
            <person name="Alvarado L."/>
            <person name="Arachchi H.M."/>
            <person name="Berlin A."/>
            <person name="Brown A."/>
            <person name="Chapman S.B."/>
            <person name="Chen Z."/>
            <person name="Dunbar C."/>
            <person name="Freedman E."/>
            <person name="Gearin G."/>
            <person name="Gellesch M."/>
            <person name="Goldberg J."/>
            <person name="Griggs A."/>
            <person name="Gujja S."/>
            <person name="Heiman D."/>
            <person name="Howarth C."/>
            <person name="Larson L."/>
            <person name="Lui A."/>
            <person name="MacDonald P.J.P."/>
            <person name="Montmayeur A."/>
            <person name="Murphy C."/>
            <person name="Neiman D."/>
            <person name="Pearson M."/>
            <person name="Priest M."/>
            <person name="Roberts A."/>
            <person name="Saif S."/>
            <person name="Shea T."/>
            <person name="Shenoy N."/>
            <person name="Sisk P."/>
            <person name="Stolte C."/>
            <person name="Sykes S."/>
            <person name="Wortman J."/>
            <person name="Nusbaum C."/>
            <person name="Birren B."/>
        </authorList>
    </citation>
    <scope>NUCLEOTIDE SEQUENCE [LARGE SCALE GENOMIC DNA]</scope>
    <source>
        <strain evidence="2">ATCC MYA-4855 / 20631-21</strain>
    </source>
</reference>
<organism evidence="1 2">
    <name type="scientific">Pseudogymnoascus destructans (strain ATCC MYA-4855 / 20631-21)</name>
    <name type="common">Bat white-nose syndrome fungus</name>
    <name type="synonym">Geomyces destructans</name>
    <dbReference type="NCBI Taxonomy" id="658429"/>
    <lineage>
        <taxon>Eukaryota</taxon>
        <taxon>Fungi</taxon>
        <taxon>Dikarya</taxon>
        <taxon>Ascomycota</taxon>
        <taxon>Pezizomycotina</taxon>
        <taxon>Leotiomycetes</taxon>
        <taxon>Thelebolales</taxon>
        <taxon>Thelebolaceae</taxon>
        <taxon>Pseudogymnoascus</taxon>
    </lineage>
</organism>
<dbReference type="Gene3D" id="2.60.130.10">
    <property type="entry name" value="Aromatic compound dioxygenase"/>
    <property type="match status" value="1"/>
</dbReference>
<dbReference type="AlphaFoldDB" id="L8GBW6"/>
<evidence type="ECO:0008006" key="3">
    <source>
        <dbReference type="Google" id="ProtNLM"/>
    </source>
</evidence>
<dbReference type="PANTHER" id="PTHR34315">
    <property type="match status" value="1"/>
</dbReference>
<dbReference type="HOGENOM" id="CLU_1971480_0_0_1"/>
<dbReference type="VEuPathDB" id="FungiDB:GMDG_04966"/>
<evidence type="ECO:0000313" key="1">
    <source>
        <dbReference type="EMBL" id="ELR10705.1"/>
    </source>
</evidence>
<dbReference type="InParanoid" id="L8GBW6"/>
<sequence length="127" mass="13340">MLPGIVHLDEGGTTVFPGHYTGRAPHIHVLAHFSGSILSNSTYGGDTASHIGQIFFDQDLISQVDTVAAYGENTQPLTTNAEDSIFSEEAATSDPVVEYSLIGDTLRMFTVSPASTPTENGGVANAN</sequence>
<dbReference type="InterPro" id="IPR015889">
    <property type="entry name" value="Intradiol_dOase_core"/>
</dbReference>
<protein>
    <recommendedName>
        <fullName evidence="3">Intradiol ring-cleavage dioxygenases domain-containing protein</fullName>
    </recommendedName>
</protein>
<dbReference type="Proteomes" id="UP000011064">
    <property type="component" value="Unassembled WGS sequence"/>
</dbReference>